<keyword evidence="6" id="KW-1133">Transmembrane helix</keyword>
<keyword evidence="5" id="KW-0677">Repeat</keyword>
<dbReference type="PROSITE" id="PS50920">
    <property type="entry name" value="SOLCAR"/>
    <property type="match status" value="3"/>
</dbReference>
<keyword evidence="4 8" id="KW-0812">Transmembrane</keyword>
<dbReference type="InterPro" id="IPR018108">
    <property type="entry name" value="MCP_transmembrane"/>
</dbReference>
<dbReference type="InterPro" id="IPR044712">
    <property type="entry name" value="SLC25A32-like"/>
</dbReference>
<evidence type="ECO:0000256" key="6">
    <source>
        <dbReference type="ARBA" id="ARBA00022989"/>
    </source>
</evidence>
<evidence type="ECO:0000313" key="10">
    <source>
        <dbReference type="EMBL" id="CAG8826192.1"/>
    </source>
</evidence>
<name>A0ABN7WBP4_GIGMA</name>
<dbReference type="Gene3D" id="1.50.40.10">
    <property type="entry name" value="Mitochondrial carrier domain"/>
    <property type="match status" value="1"/>
</dbReference>
<gene>
    <name evidence="10" type="ORF">GMARGA_LOCUS29054</name>
</gene>
<evidence type="ECO:0000256" key="1">
    <source>
        <dbReference type="ARBA" id="ARBA00004141"/>
    </source>
</evidence>
<dbReference type="PANTHER" id="PTHR45683">
    <property type="entry name" value="MITOCHONDRIAL NICOTINAMIDE ADENINE DINUCLEOTIDE TRANSPORTER 1-RELATED-RELATED"/>
    <property type="match status" value="1"/>
</dbReference>
<sequence length="326" mass="36441">MPKSFLGNPALDHAAAGFTAGAVSTIILHPLDLIKTRFQADDSIKSLSKRHFGATFNTLRSIVHKEGIIGLYRGISPNLAGSTASWGFYFYWYDLIKRWMANGDKLTKLSATQHLLASAEAGAITVFMTNPFWVVKTRMCVTSRKDPEAYKGLIAKYEGIRGLYKGLVPGLLGVSNGALQFMFYEEMKKWRLRISPEEDRERLDNIEYILVAGSSKTIANVATYPYQLIRTRLNNQKFVIKYNGVIDAIRKVYSSEGFLGFYKGLAPNTLRVLPGTCTTFLVYENMSQKLNDDSSNDDSSYPCGLEGKQGHGNIISIQIKSFDLLR</sequence>
<proteinExistence type="inferred from homology"/>
<dbReference type="InterPro" id="IPR023395">
    <property type="entry name" value="MCP_dom_sf"/>
</dbReference>
<feature type="repeat" description="Solcar" evidence="8">
    <location>
        <begin position="8"/>
        <end position="99"/>
    </location>
</feature>
<evidence type="ECO:0000256" key="7">
    <source>
        <dbReference type="ARBA" id="ARBA00023136"/>
    </source>
</evidence>
<reference evidence="10 11" key="1">
    <citation type="submission" date="2021-06" db="EMBL/GenBank/DDBJ databases">
        <authorList>
            <person name="Kallberg Y."/>
            <person name="Tangrot J."/>
            <person name="Rosling A."/>
        </authorList>
    </citation>
    <scope>NUCLEOTIDE SEQUENCE [LARGE SCALE GENOMIC DNA]</scope>
    <source>
        <strain evidence="10 11">120-4 pot B 10/14</strain>
    </source>
</reference>
<dbReference type="Pfam" id="PF00153">
    <property type="entry name" value="Mito_carr"/>
    <property type="match status" value="3"/>
</dbReference>
<evidence type="ECO:0000256" key="4">
    <source>
        <dbReference type="ARBA" id="ARBA00022692"/>
    </source>
</evidence>
<comment type="caution">
    <text evidence="10">The sequence shown here is derived from an EMBL/GenBank/DDBJ whole genome shotgun (WGS) entry which is preliminary data.</text>
</comment>
<accession>A0ABN7WBP4</accession>
<organism evidence="10 11">
    <name type="scientific">Gigaspora margarita</name>
    <dbReference type="NCBI Taxonomy" id="4874"/>
    <lineage>
        <taxon>Eukaryota</taxon>
        <taxon>Fungi</taxon>
        <taxon>Fungi incertae sedis</taxon>
        <taxon>Mucoromycota</taxon>
        <taxon>Glomeromycotina</taxon>
        <taxon>Glomeromycetes</taxon>
        <taxon>Diversisporales</taxon>
        <taxon>Gigasporaceae</taxon>
        <taxon>Gigaspora</taxon>
    </lineage>
</organism>
<keyword evidence="3 9" id="KW-0813">Transport</keyword>
<feature type="repeat" description="Solcar" evidence="8">
    <location>
        <begin position="207"/>
        <end position="289"/>
    </location>
</feature>
<evidence type="ECO:0000256" key="9">
    <source>
        <dbReference type="RuleBase" id="RU000488"/>
    </source>
</evidence>
<comment type="subcellular location">
    <subcellularLocation>
        <location evidence="1">Membrane</location>
        <topology evidence="1">Multi-pass membrane protein</topology>
    </subcellularLocation>
</comment>
<dbReference type="EMBL" id="CAJVQB010038396">
    <property type="protein sequence ID" value="CAG8826192.1"/>
    <property type="molecule type" value="Genomic_DNA"/>
</dbReference>
<comment type="similarity">
    <text evidence="2 9">Belongs to the mitochondrial carrier (TC 2.A.29) family.</text>
</comment>
<evidence type="ECO:0000256" key="3">
    <source>
        <dbReference type="ARBA" id="ARBA00022448"/>
    </source>
</evidence>
<dbReference type="SUPFAM" id="SSF103506">
    <property type="entry name" value="Mitochondrial carrier"/>
    <property type="match status" value="1"/>
</dbReference>
<feature type="non-terminal residue" evidence="10">
    <location>
        <position position="326"/>
    </location>
</feature>
<evidence type="ECO:0000256" key="5">
    <source>
        <dbReference type="ARBA" id="ARBA00022737"/>
    </source>
</evidence>
<evidence type="ECO:0000256" key="8">
    <source>
        <dbReference type="PROSITE-ProRule" id="PRU00282"/>
    </source>
</evidence>
<evidence type="ECO:0000256" key="2">
    <source>
        <dbReference type="ARBA" id="ARBA00006375"/>
    </source>
</evidence>
<keyword evidence="11" id="KW-1185">Reference proteome</keyword>
<dbReference type="Proteomes" id="UP000789901">
    <property type="component" value="Unassembled WGS sequence"/>
</dbReference>
<keyword evidence="7 8" id="KW-0472">Membrane</keyword>
<feature type="repeat" description="Solcar" evidence="8">
    <location>
        <begin position="109"/>
        <end position="190"/>
    </location>
</feature>
<protein>
    <submittedName>
        <fullName evidence="10">44749_t:CDS:1</fullName>
    </submittedName>
</protein>
<evidence type="ECO:0000313" key="11">
    <source>
        <dbReference type="Proteomes" id="UP000789901"/>
    </source>
</evidence>